<evidence type="ECO:0000256" key="3">
    <source>
        <dbReference type="ARBA" id="ARBA00023015"/>
    </source>
</evidence>
<evidence type="ECO:0000256" key="5">
    <source>
        <dbReference type="ARBA" id="ARBA00023242"/>
    </source>
</evidence>
<dbReference type="PANTHER" id="PTHR48068">
    <property type="entry name" value="TAF9 RNA POLYMERASE II, TATA BOX-BINDING PROTEIN (TBP)-ASSOCIATED FACTOR"/>
    <property type="match status" value="1"/>
</dbReference>
<dbReference type="SUPFAM" id="SSF47113">
    <property type="entry name" value="Histone-fold"/>
    <property type="match status" value="1"/>
</dbReference>
<keyword evidence="3" id="KW-0805">Transcription regulation</keyword>
<evidence type="ECO:0000313" key="8">
    <source>
        <dbReference type="Proteomes" id="UP000076420"/>
    </source>
</evidence>
<dbReference type="GO" id="GO:0046982">
    <property type="term" value="F:protein heterodimerization activity"/>
    <property type="evidence" value="ECO:0007669"/>
    <property type="project" value="InterPro"/>
</dbReference>
<dbReference type="OrthoDB" id="341924at2759"/>
<dbReference type="Proteomes" id="UP000076420">
    <property type="component" value="Unassembled WGS sequence"/>
</dbReference>
<dbReference type="InterPro" id="IPR003162">
    <property type="entry name" value="TFIID-31"/>
</dbReference>
<dbReference type="InterPro" id="IPR051431">
    <property type="entry name" value="TFIID_subunit_9"/>
</dbReference>
<comment type="subcellular location">
    <subcellularLocation>
        <location evidence="1">Nucleus</location>
    </subcellularLocation>
</comment>
<dbReference type="VEuPathDB" id="VectorBase:BGLB005212"/>
<feature type="region of interest" description="Disordered" evidence="6">
    <location>
        <begin position="215"/>
        <end position="235"/>
    </location>
</feature>
<dbReference type="KEGG" id="bgt:106060996"/>
<evidence type="ECO:0000256" key="1">
    <source>
        <dbReference type="ARBA" id="ARBA00004123"/>
    </source>
</evidence>
<dbReference type="GO" id="GO:0051123">
    <property type="term" value="P:RNA polymerase II preinitiation complex assembly"/>
    <property type="evidence" value="ECO:0007669"/>
    <property type="project" value="TreeGrafter"/>
</dbReference>
<keyword evidence="5" id="KW-0539">Nucleus</keyword>
<gene>
    <name evidence="7" type="primary">106060996</name>
</gene>
<dbReference type="RefSeq" id="XP_013074494.2">
    <property type="nucleotide sequence ID" value="XM_013219040.2"/>
</dbReference>
<evidence type="ECO:0008006" key="9">
    <source>
        <dbReference type="Google" id="ProtNLM"/>
    </source>
</evidence>
<evidence type="ECO:0000256" key="6">
    <source>
        <dbReference type="SAM" id="MobiDB-lite"/>
    </source>
</evidence>
<dbReference type="AlphaFoldDB" id="A0A2C9JNA6"/>
<dbReference type="FunFam" id="1.10.20.10:FF:000018">
    <property type="entry name" value="Transcription initiation factor TFIID subunit 9"/>
    <property type="match status" value="1"/>
</dbReference>
<evidence type="ECO:0000256" key="2">
    <source>
        <dbReference type="ARBA" id="ARBA00007646"/>
    </source>
</evidence>
<evidence type="ECO:0000256" key="4">
    <source>
        <dbReference type="ARBA" id="ARBA00023163"/>
    </source>
</evidence>
<dbReference type="InterPro" id="IPR009072">
    <property type="entry name" value="Histone-fold"/>
</dbReference>
<name>A0A2C9JNA6_BIOGL</name>
<dbReference type="Gene3D" id="1.10.20.10">
    <property type="entry name" value="Histone, subunit A"/>
    <property type="match status" value="1"/>
</dbReference>
<accession>A0A2C9JNA6</accession>
<dbReference type="GO" id="GO:0003713">
    <property type="term" value="F:transcription coactivator activity"/>
    <property type="evidence" value="ECO:0007669"/>
    <property type="project" value="TreeGrafter"/>
</dbReference>
<dbReference type="VEuPathDB" id="VectorBase:BGLAX_041487"/>
<dbReference type="Pfam" id="PF02291">
    <property type="entry name" value="TFIID-31kDa"/>
    <property type="match status" value="1"/>
</dbReference>
<dbReference type="CDD" id="cd07979">
    <property type="entry name" value="HFD_TAF9"/>
    <property type="match status" value="1"/>
</dbReference>
<protein>
    <recommendedName>
        <fullName evidence="9">Transcription initiation factor TFIID subunit 9</fullName>
    </recommendedName>
</protein>
<sequence length="251" mass="27587">MSTPAKSSPKDAQVMSAILKDMGVLESEPRLINQMLEFTYRYVTDVLEDAKVYSNHANRKSVDTEDVRLAVQMKMDHSFTTPPPRDLLMEIARQKNCQPLPLVKSYIGPRLPPDRYCLTAPNYKLKTIKKPRSVQYGLPVNPRIGVNTQVKTYTGPTLAVVTKTLTQPTVTILNKPQAVPKPTIRVNPGLAGIGASGLSRIISTSNINLSQPSTTTTLTSLTTPSVTPSPSATVTVNPLKRKLDEDDYDNI</sequence>
<proteinExistence type="inferred from homology"/>
<dbReference type="GO" id="GO:0016251">
    <property type="term" value="F:RNA polymerase II general transcription initiation factor activity"/>
    <property type="evidence" value="ECO:0007669"/>
    <property type="project" value="TreeGrafter"/>
</dbReference>
<evidence type="ECO:0000313" key="7">
    <source>
        <dbReference type="EnsemblMetazoa" id="BGLB005212-PB"/>
    </source>
</evidence>
<comment type="similarity">
    <text evidence="2">Belongs to the TAF9 family.</text>
</comment>
<dbReference type="GO" id="GO:0005669">
    <property type="term" value="C:transcription factor TFIID complex"/>
    <property type="evidence" value="ECO:0007669"/>
    <property type="project" value="TreeGrafter"/>
</dbReference>
<keyword evidence="4" id="KW-0804">Transcription</keyword>
<dbReference type="EnsemblMetazoa" id="BGLB005212-RB">
    <property type="protein sequence ID" value="BGLB005212-PB"/>
    <property type="gene ID" value="BGLB005212"/>
</dbReference>
<reference evidence="7" key="1">
    <citation type="submission" date="2020-05" db="UniProtKB">
        <authorList>
            <consortium name="EnsemblMetazoa"/>
        </authorList>
    </citation>
    <scope>IDENTIFICATION</scope>
    <source>
        <strain evidence="7">BB02</strain>
    </source>
</reference>
<dbReference type="PANTHER" id="PTHR48068:SF4">
    <property type="entry name" value="TATA-BOX BINDING PROTEIN ASSOCIATED FACTOR 9"/>
    <property type="match status" value="1"/>
</dbReference>
<dbReference type="GO" id="GO:0000124">
    <property type="term" value="C:SAGA complex"/>
    <property type="evidence" value="ECO:0007669"/>
    <property type="project" value="TreeGrafter"/>
</dbReference>
<organism evidence="7 8">
    <name type="scientific">Biomphalaria glabrata</name>
    <name type="common">Bloodfluke planorb</name>
    <name type="synonym">Freshwater snail</name>
    <dbReference type="NCBI Taxonomy" id="6526"/>
    <lineage>
        <taxon>Eukaryota</taxon>
        <taxon>Metazoa</taxon>
        <taxon>Spiralia</taxon>
        <taxon>Lophotrochozoa</taxon>
        <taxon>Mollusca</taxon>
        <taxon>Gastropoda</taxon>
        <taxon>Heterobranchia</taxon>
        <taxon>Euthyneura</taxon>
        <taxon>Panpulmonata</taxon>
        <taxon>Hygrophila</taxon>
        <taxon>Lymnaeoidea</taxon>
        <taxon>Planorbidae</taxon>
        <taxon>Biomphalaria</taxon>
    </lineage>
</organism>
<dbReference type="STRING" id="6526.A0A2C9JNA6"/>